<name>A0A6A5BTY2_NAEFO</name>
<dbReference type="AlphaFoldDB" id="A0A6A5BTY2"/>
<evidence type="ECO:0000256" key="1">
    <source>
        <dbReference type="SAM" id="MobiDB-lite"/>
    </source>
</evidence>
<dbReference type="RefSeq" id="XP_044562417.1">
    <property type="nucleotide sequence ID" value="XM_044706285.1"/>
</dbReference>
<evidence type="ECO:0000313" key="2">
    <source>
        <dbReference type="EMBL" id="KAF0977704.1"/>
    </source>
</evidence>
<dbReference type="VEuPathDB" id="AmoebaDB:FDP41_003026"/>
<reference evidence="2 3" key="1">
    <citation type="journal article" date="2019" name="Sci. Rep.">
        <title>Nanopore sequencing improves the draft genome of the human pathogenic amoeba Naegleria fowleri.</title>
        <authorList>
            <person name="Liechti N."/>
            <person name="Schurch N."/>
            <person name="Bruggmann R."/>
            <person name="Wittwer M."/>
        </authorList>
    </citation>
    <scope>NUCLEOTIDE SEQUENCE [LARGE SCALE GENOMIC DNA]</scope>
    <source>
        <strain evidence="2 3">ATCC 30894</strain>
    </source>
</reference>
<feature type="compositionally biased region" description="Polar residues" evidence="1">
    <location>
        <begin position="78"/>
        <end position="97"/>
    </location>
</feature>
<organism evidence="2 3">
    <name type="scientific">Naegleria fowleri</name>
    <name type="common">Brain eating amoeba</name>
    <dbReference type="NCBI Taxonomy" id="5763"/>
    <lineage>
        <taxon>Eukaryota</taxon>
        <taxon>Discoba</taxon>
        <taxon>Heterolobosea</taxon>
        <taxon>Tetramitia</taxon>
        <taxon>Eutetramitia</taxon>
        <taxon>Vahlkampfiidae</taxon>
        <taxon>Naegleria</taxon>
    </lineage>
</organism>
<evidence type="ECO:0000313" key="3">
    <source>
        <dbReference type="Proteomes" id="UP000444721"/>
    </source>
</evidence>
<dbReference type="Proteomes" id="UP000444721">
    <property type="component" value="Unassembled WGS sequence"/>
</dbReference>
<dbReference type="EMBL" id="VFQX01000033">
    <property type="protein sequence ID" value="KAF0977704.1"/>
    <property type="molecule type" value="Genomic_DNA"/>
</dbReference>
<feature type="region of interest" description="Disordered" evidence="1">
    <location>
        <begin position="78"/>
        <end position="98"/>
    </location>
</feature>
<keyword evidence="3" id="KW-1185">Reference proteome</keyword>
<dbReference type="VEuPathDB" id="AmoebaDB:NF0132230"/>
<dbReference type="GeneID" id="68110244"/>
<sequence>MKNLFKVMYGLSSLRKPNQRSISKNYSILYGVGVSFVHLSKNHLDFSSNSQSGIGDAIQRSFQSRTFSQGRLIQKSFNENPQQPISKETNSPDQKQGSKVELSLLNIKEWTPQQVASLLCMEKSEGGASLDVEKVKPLYNAGFDGNSLYDLCQDIKIQNVDFVLATMSQSNDYSQVSESTRNTVVYWVKDFLMTKRLTLWTKDQVKSALGQPKSERGAGLTTEKVQAFYNIEFNGFDLSGIVRYVVKRTQSGHSVSASDIGNEHGVIGFDTWQEVLIWINDQLIPKSKLQVSLTNIF</sequence>
<proteinExistence type="predicted"/>
<dbReference type="VEuPathDB" id="AmoebaDB:NfTy_058460"/>
<dbReference type="OrthoDB" id="10595841at2759"/>
<comment type="caution">
    <text evidence="2">The sequence shown here is derived from an EMBL/GenBank/DDBJ whole genome shotgun (WGS) entry which is preliminary data.</text>
</comment>
<accession>A0A6A5BTY2</accession>
<gene>
    <name evidence="2" type="ORF">FDP41_003026</name>
</gene>
<protein>
    <submittedName>
        <fullName evidence="2">Uncharacterized protein</fullName>
    </submittedName>
</protein>